<keyword evidence="2 3" id="KW-0732">Signal</keyword>
<evidence type="ECO:0000313" key="5">
    <source>
        <dbReference type="Proteomes" id="UP000318242"/>
    </source>
</evidence>
<evidence type="ECO:0000313" key="4">
    <source>
        <dbReference type="EMBL" id="GEA61564.1"/>
    </source>
</evidence>
<comment type="caution">
    <text evidence="4">The sequence shown here is derived from an EMBL/GenBank/DDBJ whole genome shotgun (WGS) entry which is preliminary data.</text>
</comment>
<dbReference type="AlphaFoldDB" id="A0A4Y3IRQ5"/>
<accession>A0A4Y3IRQ5</accession>
<dbReference type="HAMAP" id="MF_00789">
    <property type="entry name" value="UPF0319"/>
    <property type="match status" value="1"/>
</dbReference>
<comment type="similarity">
    <text evidence="1 3">Belongs to the UPF0319 family.</text>
</comment>
<dbReference type="Proteomes" id="UP000318242">
    <property type="component" value="Unassembled WGS sequence"/>
</dbReference>
<sequence precursor="true">MYKKILLTGLALSMAVPAFAEVTIGLPEDVNLLLVNGTEPEIDGGFFSSSSTAILPDGENQIVFRYVPSFKQGQEFEKMNSDVIVAKFTAENEKLEFEFPKYRNIRDAQRFNNNPDWKLVNESNQAIDITQDKLVYEGMQIGRDYEAEMIKFNAAGGAAAIATTNSAAYAAVTAAQASGQKVTVVPVAETAAATNATPTQLPETTAGTTEEEMLMFWYSKADDATKARFKAYVNSQ</sequence>
<dbReference type="InterPro" id="IPR018635">
    <property type="entry name" value="UPF0319"/>
</dbReference>
<protein>
    <recommendedName>
        <fullName evidence="3">UPF0319 protein VCO01S_27570</fullName>
    </recommendedName>
</protein>
<evidence type="ECO:0000256" key="3">
    <source>
        <dbReference type="HAMAP-Rule" id="MF_00789"/>
    </source>
</evidence>
<feature type="chain" id="PRO_5021520286" description="UPF0319 protein VCO01S_27570" evidence="3">
    <location>
        <begin position="21"/>
        <end position="236"/>
    </location>
</feature>
<keyword evidence="5" id="KW-1185">Reference proteome</keyword>
<feature type="signal peptide" evidence="3">
    <location>
        <begin position="1"/>
        <end position="20"/>
    </location>
</feature>
<dbReference type="PANTHER" id="PTHR38108">
    <property type="entry name" value="UPF0319 PROTEIN YCCT"/>
    <property type="match status" value="1"/>
</dbReference>
<dbReference type="PANTHER" id="PTHR38108:SF1">
    <property type="entry name" value="UPF0319 PROTEIN YCCT"/>
    <property type="match status" value="1"/>
</dbReference>
<name>A0A4Y3IRQ5_9VIBR</name>
<dbReference type="OrthoDB" id="7058190at2"/>
<organism evidence="4 5">
    <name type="scientific">Vibrio comitans NBRC 102076</name>
    <dbReference type="NCBI Taxonomy" id="1219078"/>
    <lineage>
        <taxon>Bacteria</taxon>
        <taxon>Pseudomonadati</taxon>
        <taxon>Pseudomonadota</taxon>
        <taxon>Gammaproteobacteria</taxon>
        <taxon>Vibrionales</taxon>
        <taxon>Vibrionaceae</taxon>
        <taxon>Vibrio</taxon>
    </lineage>
</organism>
<dbReference type="Pfam" id="PF09829">
    <property type="entry name" value="DUF2057"/>
    <property type="match status" value="1"/>
</dbReference>
<evidence type="ECO:0000256" key="1">
    <source>
        <dbReference type="ARBA" id="ARBA00008490"/>
    </source>
</evidence>
<evidence type="ECO:0000256" key="2">
    <source>
        <dbReference type="ARBA" id="ARBA00022729"/>
    </source>
</evidence>
<proteinExistence type="inferred from homology"/>
<reference evidence="4 5" key="1">
    <citation type="submission" date="2019-06" db="EMBL/GenBank/DDBJ databases">
        <title>Whole genome shotgun sequence of Vibrio comitans NBRC 102076.</title>
        <authorList>
            <person name="Hosoyama A."/>
            <person name="Uohara A."/>
            <person name="Ohji S."/>
            <person name="Ichikawa N."/>
        </authorList>
    </citation>
    <scope>NUCLEOTIDE SEQUENCE [LARGE SCALE GENOMIC DNA]</scope>
    <source>
        <strain evidence="4 5">NBRC 102076</strain>
    </source>
</reference>
<gene>
    <name evidence="4" type="ORF">VCO01S_27570</name>
</gene>
<dbReference type="EMBL" id="BJLH01000012">
    <property type="protein sequence ID" value="GEA61564.1"/>
    <property type="molecule type" value="Genomic_DNA"/>
</dbReference>
<dbReference type="RefSeq" id="WP_141271925.1">
    <property type="nucleotide sequence ID" value="NZ_BJLH01000012.1"/>
</dbReference>